<dbReference type="PANTHER" id="PTHR31435:SF10">
    <property type="entry name" value="BSR4717 PROTEIN"/>
    <property type="match status" value="1"/>
</dbReference>
<dbReference type="STRING" id="1389489.O159_25390"/>
<dbReference type="EMBL" id="CP006734">
    <property type="protein sequence ID" value="AGW42471.1"/>
    <property type="molecule type" value="Genomic_DNA"/>
</dbReference>
<dbReference type="PATRIC" id="fig|1389489.3.peg.2435"/>
<evidence type="ECO:0000313" key="3">
    <source>
        <dbReference type="EMBL" id="AGW42471.1"/>
    </source>
</evidence>
<dbReference type="Proteomes" id="UP000016743">
    <property type="component" value="Chromosome"/>
</dbReference>
<dbReference type="InterPro" id="IPR000182">
    <property type="entry name" value="GNAT_dom"/>
</dbReference>
<dbReference type="Gene3D" id="3.40.630.30">
    <property type="match status" value="1"/>
</dbReference>
<sequence>MVTEFSNQKDAGRYEMRVDVELAGFVDYRVLDGEISLTRTFTVPTFRGKGLAAKLVEYAVDDIARSGELRVAPICPYIAKWFDAHPEHSGLLRR</sequence>
<dbReference type="eggNOG" id="COG2388">
    <property type="taxonomic scope" value="Bacteria"/>
</dbReference>
<dbReference type="OrthoDB" id="5405911at2"/>
<gene>
    <name evidence="3" type="ORF">O159_25390</name>
</gene>
<keyword evidence="4" id="KW-1185">Reference proteome</keyword>
<dbReference type="SUPFAM" id="SSF55729">
    <property type="entry name" value="Acyl-CoA N-acyltransferases (Nat)"/>
    <property type="match status" value="1"/>
</dbReference>
<dbReference type="KEGG" id="lxy:O159_25390"/>
<dbReference type="PROSITE" id="PS51186">
    <property type="entry name" value="GNAT"/>
    <property type="match status" value="1"/>
</dbReference>
<evidence type="ECO:0000259" key="2">
    <source>
        <dbReference type="PROSITE" id="PS51729"/>
    </source>
</evidence>
<dbReference type="InterPro" id="IPR016181">
    <property type="entry name" value="Acyl_CoA_acyltransferase"/>
</dbReference>
<dbReference type="CDD" id="cd04301">
    <property type="entry name" value="NAT_SF"/>
    <property type="match status" value="1"/>
</dbReference>
<protein>
    <submittedName>
        <fullName evidence="3">Uncharacterized protein</fullName>
    </submittedName>
</protein>
<reference evidence="3 4" key="1">
    <citation type="journal article" date="2013" name="Genome Announc.">
        <title>Complete Genome Sequence of Leifsonia xyli subsp. cynodontis Strain DSM46306, a Gram-Positive Bacterial Pathogen of Grasses.</title>
        <authorList>
            <person name="Monteiro-Vitorello C.B."/>
            <person name="Zerillo M.M."/>
            <person name="Van Sluys M.A."/>
            <person name="Camargo L.E."/>
            <person name="Kitajima J.P."/>
        </authorList>
    </citation>
    <scope>NUCLEOTIDE SEQUENCE [LARGE SCALE GENOMIC DNA]</scope>
    <source>
        <strain evidence="3 4">DSM 46306</strain>
    </source>
</reference>
<dbReference type="PROSITE" id="PS51729">
    <property type="entry name" value="GNAT_YJDJ"/>
    <property type="match status" value="1"/>
</dbReference>
<dbReference type="InterPro" id="IPR031165">
    <property type="entry name" value="GNAT_YJDJ"/>
</dbReference>
<evidence type="ECO:0000259" key="1">
    <source>
        <dbReference type="PROSITE" id="PS51186"/>
    </source>
</evidence>
<proteinExistence type="predicted"/>
<evidence type="ECO:0000313" key="4">
    <source>
        <dbReference type="Proteomes" id="UP000016743"/>
    </source>
</evidence>
<accession>U3P9H2</accession>
<feature type="domain" description="N-acetyltransferase" evidence="2">
    <location>
        <begin position="6"/>
        <end position="93"/>
    </location>
</feature>
<organism evidence="3 4">
    <name type="scientific">Leifsonia xyli subsp. cynodontis DSM 46306</name>
    <dbReference type="NCBI Taxonomy" id="1389489"/>
    <lineage>
        <taxon>Bacteria</taxon>
        <taxon>Bacillati</taxon>
        <taxon>Actinomycetota</taxon>
        <taxon>Actinomycetes</taxon>
        <taxon>Micrococcales</taxon>
        <taxon>Microbacteriaceae</taxon>
        <taxon>Leifsonia</taxon>
    </lineage>
</organism>
<dbReference type="InterPro" id="IPR045057">
    <property type="entry name" value="Gcn5-rel_NAT"/>
</dbReference>
<dbReference type="PANTHER" id="PTHR31435">
    <property type="entry name" value="PROTEIN NATD1"/>
    <property type="match status" value="1"/>
</dbReference>
<name>U3P9H2_LEIXC</name>
<dbReference type="GO" id="GO:0016747">
    <property type="term" value="F:acyltransferase activity, transferring groups other than amino-acyl groups"/>
    <property type="evidence" value="ECO:0007669"/>
    <property type="project" value="InterPro"/>
</dbReference>
<dbReference type="AlphaFoldDB" id="U3P9H2"/>
<dbReference type="RefSeq" id="WP_021755944.1">
    <property type="nucleotide sequence ID" value="NC_022438.1"/>
</dbReference>
<feature type="domain" description="N-acetyltransferase" evidence="1">
    <location>
        <begin position="1"/>
        <end position="94"/>
    </location>
</feature>
<dbReference type="HOGENOM" id="CLU_132888_0_2_11"/>
<dbReference type="Pfam" id="PF14542">
    <property type="entry name" value="Acetyltransf_CG"/>
    <property type="match status" value="1"/>
</dbReference>